<dbReference type="EMBL" id="LAVV01003388">
    <property type="protein sequence ID" value="KNZ62168.1"/>
    <property type="molecule type" value="Genomic_DNA"/>
</dbReference>
<accession>A0A0L6VN30</accession>
<evidence type="ECO:0000313" key="4">
    <source>
        <dbReference type="Proteomes" id="UP000037035"/>
    </source>
</evidence>
<keyword evidence="2" id="KW-1133">Transmembrane helix</keyword>
<dbReference type="VEuPathDB" id="FungiDB:VP01_1304g4"/>
<keyword evidence="4" id="KW-1185">Reference proteome</keyword>
<dbReference type="OrthoDB" id="2501758at2759"/>
<protein>
    <submittedName>
        <fullName evidence="3">Uncharacterized protein</fullName>
    </submittedName>
</protein>
<reference evidence="3 4" key="1">
    <citation type="submission" date="2015-08" db="EMBL/GenBank/DDBJ databases">
        <title>Next Generation Sequencing and Analysis of the Genome of Puccinia sorghi L Schw, the Causal Agent of Maize Common Rust.</title>
        <authorList>
            <person name="Rochi L."/>
            <person name="Burguener G."/>
            <person name="Darino M."/>
            <person name="Turjanski A."/>
            <person name="Kreff E."/>
            <person name="Dieguez M.J."/>
            <person name="Sacco F."/>
        </authorList>
    </citation>
    <scope>NUCLEOTIDE SEQUENCE [LARGE SCALE GENOMIC DNA]</scope>
    <source>
        <strain evidence="3 4">RO10H11247</strain>
    </source>
</reference>
<proteinExistence type="predicted"/>
<feature type="region of interest" description="Disordered" evidence="1">
    <location>
        <begin position="298"/>
        <end position="319"/>
    </location>
</feature>
<keyword evidence="2" id="KW-0472">Membrane</keyword>
<feature type="transmembrane region" description="Helical" evidence="2">
    <location>
        <begin position="591"/>
        <end position="609"/>
    </location>
</feature>
<evidence type="ECO:0000313" key="3">
    <source>
        <dbReference type="EMBL" id="KNZ62168.1"/>
    </source>
</evidence>
<evidence type="ECO:0000256" key="1">
    <source>
        <dbReference type="SAM" id="MobiDB-lite"/>
    </source>
</evidence>
<organism evidence="3 4">
    <name type="scientific">Puccinia sorghi</name>
    <dbReference type="NCBI Taxonomy" id="27349"/>
    <lineage>
        <taxon>Eukaryota</taxon>
        <taxon>Fungi</taxon>
        <taxon>Dikarya</taxon>
        <taxon>Basidiomycota</taxon>
        <taxon>Pucciniomycotina</taxon>
        <taxon>Pucciniomycetes</taxon>
        <taxon>Pucciniales</taxon>
        <taxon>Pucciniaceae</taxon>
        <taxon>Puccinia</taxon>
    </lineage>
</organism>
<dbReference type="Proteomes" id="UP000037035">
    <property type="component" value="Unassembled WGS sequence"/>
</dbReference>
<feature type="transmembrane region" description="Helical" evidence="2">
    <location>
        <begin position="73"/>
        <end position="99"/>
    </location>
</feature>
<comment type="caution">
    <text evidence="3">The sequence shown here is derived from an EMBL/GenBank/DDBJ whole genome shotgun (WGS) entry which is preliminary data.</text>
</comment>
<keyword evidence="2" id="KW-0812">Transmembrane</keyword>
<name>A0A0L6VN30_9BASI</name>
<sequence length="630" mass="70029">MAPQLQSGQHRTIDHSDLVESIQEPDDFPEVRPGRISLSNSSVTHHCCSGSDESTATESEASVPLLQVMPHKFLVFFFLLFLFFSRTLTFLIPVVITLIQPLQHTLKSLVDQRSTSIKRFLRDEAAFRSADGDSQPVVIRNSIDSKSTAVDSISSCRCSPNPPHTYRLEHRSFSPLSAHHHPIYSQPPSWPPPTCPLPAIPSIPNPSASLPHPESHSPARAASSAGSYFYPNAKSYPAVYPSASHPNLLQLKSQVSLHHIHPSTSYRQALQPLDDSLYDEDPFAAERIVVTGTPHMISSSRWSDESVDPLGPAPRSASSHSVYTTASESCYSVNTTINSRVVPSSLGGYVYGGTPTLQRPPTSVTTTAESQEGLITLTNSAEDENLRQIGLPQLHRLAMTSPKPPHPPKKDVTSFNSSRLPLSETFSFGLPSRFDGFFFGYHRRPDQKYHAGPAMILKVSPPISSTVFSPNQSIHFKISLAHLFDHVLVSFVGESRLLGHQKIQSHRFLKHEIDLHSPGKWGCWEVQRGTDPKEWLVHLKIPSVSNCSCSKEQLDQKYFRERELPSSTINNQVGDLINLIMMMDLACADPFSLVRSLLLIISLYAGLGNRRRATRRQKRRKNLKVKRGSD</sequence>
<evidence type="ECO:0000256" key="2">
    <source>
        <dbReference type="SAM" id="Phobius"/>
    </source>
</evidence>
<gene>
    <name evidence="3" type="ORF">VP01_1304g4</name>
</gene>
<dbReference type="AlphaFoldDB" id="A0A0L6VN30"/>
<feature type="region of interest" description="Disordered" evidence="1">
    <location>
        <begin position="204"/>
        <end position="223"/>
    </location>
</feature>